<evidence type="ECO:0000259" key="2">
    <source>
        <dbReference type="Pfam" id="PF13614"/>
    </source>
</evidence>
<dbReference type="InterPro" id="IPR027417">
    <property type="entry name" value="P-loop_NTPase"/>
</dbReference>
<name>A0A838BV44_9HYPH</name>
<feature type="domain" description="AAA" evidence="2">
    <location>
        <begin position="135"/>
        <end position="312"/>
    </location>
</feature>
<proteinExistence type="predicted"/>
<comment type="caution">
    <text evidence="3">The sequence shown here is derived from an EMBL/GenBank/DDBJ whole genome shotgun (WGS) entry which is preliminary data.</text>
</comment>
<evidence type="ECO:0000259" key="1">
    <source>
        <dbReference type="Pfam" id="PF00376"/>
    </source>
</evidence>
<accession>A0A838BV44</accession>
<dbReference type="Pfam" id="PF00376">
    <property type="entry name" value="MerR"/>
    <property type="match status" value="1"/>
</dbReference>
<dbReference type="Gene3D" id="3.40.50.300">
    <property type="entry name" value="P-loop containing nucleotide triphosphate hydrolases"/>
    <property type="match status" value="1"/>
</dbReference>
<dbReference type="InterPro" id="IPR017818">
    <property type="entry name" value="Plasmid_partition_RepA"/>
</dbReference>
<dbReference type="RefSeq" id="WP_181054505.1">
    <property type="nucleotide sequence ID" value="NZ_JACDXJ010000002.1"/>
</dbReference>
<dbReference type="GO" id="GO:0006355">
    <property type="term" value="P:regulation of DNA-templated transcription"/>
    <property type="evidence" value="ECO:0007669"/>
    <property type="project" value="InterPro"/>
</dbReference>
<reference evidence="3 4" key="1">
    <citation type="submission" date="2020-07" db="EMBL/GenBank/DDBJ databases">
        <title>Draft genome and description of Microvirga mediterraneensis Marseille-Q2068 sp. nov.</title>
        <authorList>
            <person name="Boxberger M."/>
        </authorList>
    </citation>
    <scope>NUCLEOTIDE SEQUENCE [LARGE SCALE GENOMIC DNA]</scope>
    <source>
        <strain evidence="3 4">Marseille-Q2068</strain>
    </source>
</reference>
<dbReference type="InterPro" id="IPR050678">
    <property type="entry name" value="DNA_Partitioning_ATPase"/>
</dbReference>
<keyword evidence="4" id="KW-1185">Reference proteome</keyword>
<organism evidence="3 4">
    <name type="scientific">Microvirga mediterraneensis</name>
    <dbReference type="NCBI Taxonomy" id="2754695"/>
    <lineage>
        <taxon>Bacteria</taxon>
        <taxon>Pseudomonadati</taxon>
        <taxon>Pseudomonadota</taxon>
        <taxon>Alphaproteobacteria</taxon>
        <taxon>Hyphomicrobiales</taxon>
        <taxon>Methylobacteriaceae</taxon>
        <taxon>Microvirga</taxon>
    </lineage>
</organism>
<dbReference type="CDD" id="cd02042">
    <property type="entry name" value="ParAB_family"/>
    <property type="match status" value="1"/>
</dbReference>
<dbReference type="SUPFAM" id="SSF52540">
    <property type="entry name" value="P-loop containing nucleoside triphosphate hydrolases"/>
    <property type="match status" value="1"/>
</dbReference>
<dbReference type="InterPro" id="IPR000551">
    <property type="entry name" value="MerR-type_HTH_dom"/>
</dbReference>
<dbReference type="SUPFAM" id="SSF46955">
    <property type="entry name" value="Putative DNA-binding domain"/>
    <property type="match status" value="1"/>
</dbReference>
<dbReference type="Gene3D" id="1.10.1660.10">
    <property type="match status" value="1"/>
</dbReference>
<evidence type="ECO:0000313" key="3">
    <source>
        <dbReference type="EMBL" id="MBA1158909.1"/>
    </source>
</evidence>
<dbReference type="InterPro" id="IPR025669">
    <property type="entry name" value="AAA_dom"/>
</dbReference>
<dbReference type="Pfam" id="PF13614">
    <property type="entry name" value="AAA_31"/>
    <property type="match status" value="1"/>
</dbReference>
<dbReference type="InterPro" id="IPR009061">
    <property type="entry name" value="DNA-bd_dom_put_sf"/>
</dbReference>
<dbReference type="NCBIfam" id="NF010443">
    <property type="entry name" value="PRK13869.1"/>
    <property type="match status" value="1"/>
</dbReference>
<dbReference type="NCBIfam" id="TIGR03453">
    <property type="entry name" value="partition_RepA"/>
    <property type="match status" value="1"/>
</dbReference>
<dbReference type="EMBL" id="JACDXJ010000002">
    <property type="protein sequence ID" value="MBA1158909.1"/>
    <property type="molecule type" value="Genomic_DNA"/>
</dbReference>
<dbReference type="AlphaFoldDB" id="A0A838BV44"/>
<evidence type="ECO:0000313" key="4">
    <source>
        <dbReference type="Proteomes" id="UP000572984"/>
    </source>
</evidence>
<dbReference type="PANTHER" id="PTHR13696:SF52">
    <property type="entry name" value="PARA FAMILY PROTEIN CT_582"/>
    <property type="match status" value="1"/>
</dbReference>
<sequence length="418" mass="46629">MKAVLHTADRYSERRTVAQALLKSDLKTVLEDLIAEHASGLSEKLNEQRLMLYPPTARKTLRKFTSGEVARLVGINDSYLRRLSLEGKGPEPEMAPNGRRLYSLEEINALRSYLDESGKSERGYVKHRSGSEHLQVISVVNFKGGSAKTTTAAHLAQHLALSGYRVLAIDLDPQASLSALHGFQPEFDVGENQTLYGAIRYGDEVRDISEVIQETYFPGLHIIPGNLELMEFEHETPKALTSRDPNQPLFFARMGIALGPVAENYDVVIIDCPPQLGYLTLSALCASTAMLVTVHPQMLDVMSMCQFLTMTSDLLSVVRKAGATLEYDWLKYLVTRYEPGDGPQNQMVSFMRERFGGHVLNYPVLKSTAISDAGITKQTLYEVSREQFTKSTYDRAFESLNNVNSEIESLITKAWGRA</sequence>
<dbReference type="PANTHER" id="PTHR13696">
    <property type="entry name" value="P-LOOP CONTAINING NUCLEOSIDE TRIPHOSPHATE HYDROLASE"/>
    <property type="match status" value="1"/>
</dbReference>
<gene>
    <name evidence="3" type="primary">repA</name>
    <name evidence="3" type="ORF">H0S73_22670</name>
</gene>
<feature type="domain" description="HTH merR-type" evidence="1">
    <location>
        <begin position="65"/>
        <end position="102"/>
    </location>
</feature>
<protein>
    <submittedName>
        <fullName evidence="3">Plasmid partitioning protein RepA</fullName>
    </submittedName>
</protein>
<dbReference type="GO" id="GO:0003677">
    <property type="term" value="F:DNA binding"/>
    <property type="evidence" value="ECO:0007669"/>
    <property type="project" value="InterPro"/>
</dbReference>
<dbReference type="Proteomes" id="UP000572984">
    <property type="component" value="Unassembled WGS sequence"/>
</dbReference>